<evidence type="ECO:0000313" key="10">
    <source>
        <dbReference type="EMBL" id="KAF1988877.1"/>
    </source>
</evidence>
<feature type="transmembrane region" description="Helical" evidence="8">
    <location>
        <begin position="452"/>
        <end position="471"/>
    </location>
</feature>
<dbReference type="InterPro" id="IPR020846">
    <property type="entry name" value="MFS_dom"/>
</dbReference>
<dbReference type="PROSITE" id="PS00217">
    <property type="entry name" value="SUGAR_TRANSPORT_2"/>
    <property type="match status" value="1"/>
</dbReference>
<feature type="transmembrane region" description="Helical" evidence="8">
    <location>
        <begin position="317"/>
        <end position="342"/>
    </location>
</feature>
<evidence type="ECO:0000259" key="9">
    <source>
        <dbReference type="PROSITE" id="PS50850"/>
    </source>
</evidence>
<dbReference type="Pfam" id="PF00083">
    <property type="entry name" value="Sugar_tr"/>
    <property type="match status" value="1"/>
</dbReference>
<evidence type="ECO:0000256" key="1">
    <source>
        <dbReference type="ARBA" id="ARBA00004141"/>
    </source>
</evidence>
<feature type="transmembrane region" description="Helical" evidence="8">
    <location>
        <begin position="197"/>
        <end position="216"/>
    </location>
</feature>
<dbReference type="EMBL" id="ML977147">
    <property type="protein sequence ID" value="KAF1988877.1"/>
    <property type="molecule type" value="Genomic_DNA"/>
</dbReference>
<gene>
    <name evidence="10" type="ORF">K402DRAFT_313473</name>
</gene>
<evidence type="ECO:0000313" key="11">
    <source>
        <dbReference type="Proteomes" id="UP000800041"/>
    </source>
</evidence>
<evidence type="ECO:0000256" key="3">
    <source>
        <dbReference type="ARBA" id="ARBA00022448"/>
    </source>
</evidence>
<dbReference type="Proteomes" id="UP000800041">
    <property type="component" value="Unassembled WGS sequence"/>
</dbReference>
<dbReference type="OrthoDB" id="6612291at2759"/>
<dbReference type="InterPro" id="IPR003663">
    <property type="entry name" value="Sugar/inositol_transpt"/>
</dbReference>
<dbReference type="InterPro" id="IPR050360">
    <property type="entry name" value="MFS_Sugar_Transporters"/>
</dbReference>
<comment type="similarity">
    <text evidence="2 7">Belongs to the major facilitator superfamily. Sugar transporter (TC 2.A.1.1) family.</text>
</comment>
<comment type="subcellular location">
    <subcellularLocation>
        <location evidence="1">Membrane</location>
        <topology evidence="1">Multi-pass membrane protein</topology>
    </subcellularLocation>
</comment>
<feature type="transmembrane region" description="Helical" evidence="8">
    <location>
        <begin position="104"/>
        <end position="123"/>
    </location>
</feature>
<feature type="transmembrane region" description="Helical" evidence="8">
    <location>
        <begin position="380"/>
        <end position="406"/>
    </location>
</feature>
<dbReference type="InterPro" id="IPR036259">
    <property type="entry name" value="MFS_trans_sf"/>
</dbReference>
<dbReference type="SUPFAM" id="SSF103473">
    <property type="entry name" value="MFS general substrate transporter"/>
    <property type="match status" value="1"/>
</dbReference>
<keyword evidence="6 8" id="KW-0472">Membrane</keyword>
<evidence type="ECO:0000256" key="4">
    <source>
        <dbReference type="ARBA" id="ARBA00022692"/>
    </source>
</evidence>
<feature type="transmembrane region" description="Helical" evidence="8">
    <location>
        <begin position="427"/>
        <end position="446"/>
    </location>
</feature>
<dbReference type="InterPro" id="IPR005829">
    <property type="entry name" value="Sugar_transporter_CS"/>
</dbReference>
<feature type="transmembrane region" description="Helical" evidence="8">
    <location>
        <begin position="75"/>
        <end position="97"/>
    </location>
</feature>
<feature type="domain" description="Major facilitator superfamily (MFS) profile" evidence="9">
    <location>
        <begin position="21"/>
        <end position="475"/>
    </location>
</feature>
<dbReference type="PANTHER" id="PTHR48022:SF17">
    <property type="entry name" value="HEXOSE TRANSPORTER"/>
    <property type="match status" value="1"/>
</dbReference>
<dbReference type="PROSITE" id="PS00216">
    <property type="entry name" value="SUGAR_TRANSPORT_1"/>
    <property type="match status" value="1"/>
</dbReference>
<feature type="non-terminal residue" evidence="10">
    <location>
        <position position="486"/>
    </location>
</feature>
<dbReference type="FunFam" id="1.20.1250.20:FF:000134">
    <property type="entry name" value="MFS sugar transporter protein"/>
    <property type="match status" value="1"/>
</dbReference>
<dbReference type="PROSITE" id="PS50850">
    <property type="entry name" value="MFS"/>
    <property type="match status" value="1"/>
</dbReference>
<feature type="transmembrane region" description="Helical" evidence="8">
    <location>
        <begin position="129"/>
        <end position="151"/>
    </location>
</feature>
<dbReference type="GO" id="GO:0016020">
    <property type="term" value="C:membrane"/>
    <property type="evidence" value="ECO:0007669"/>
    <property type="project" value="UniProtKB-SubCell"/>
</dbReference>
<dbReference type="PANTHER" id="PTHR48022">
    <property type="entry name" value="PLASTIDIC GLUCOSE TRANSPORTER 4"/>
    <property type="match status" value="1"/>
</dbReference>
<sequence length="486" mass="53297">MGFLIEKPKNEPGAAWPAILVGLFAAFGGILYGYDTGTISGIQNMSYWRKEFFPDLNAGVTSNNPADTRVDDSEISLIVSILSVGTFVGALAAGYLADITGRKWGLILSAGIPFNIGVILQVASTERTMFIIGRVFAGLGVGLVSVQVPMYQSETLPKWIRGFVVGSYQLCITLGLLLAALVNYGTENRTDSGSYRIPLAVQFAWSIILCIGMFILPETPRYLIKKGSFPSAMKSLHFLRRLPEDDPALVMEFEEIKANWEYESSLGQAALKDCFKGTIGKRLFTGVALQALQQLAGINFIFYYGTTYFQSQNASALPSPFILTVITNVVNVVSTFPGLYAIDKFGRRPVLFVGALGMGICQYIVAATGAATPASNSPAIIAQFAFICIYIFFFASTWGPAAWVVTGEMFPLKTRAKCLSMTTASNWLFNFILAFITPYMTGAQYADLGTNIFWIWGGFCWIAAVFVWFLIYETKNLTLEEVSELY</sequence>
<feature type="transmembrane region" description="Helical" evidence="8">
    <location>
        <begin position="12"/>
        <end position="34"/>
    </location>
</feature>
<proteinExistence type="inferred from homology"/>
<evidence type="ECO:0000256" key="2">
    <source>
        <dbReference type="ARBA" id="ARBA00010992"/>
    </source>
</evidence>
<dbReference type="AlphaFoldDB" id="A0A6G1H745"/>
<feature type="transmembrane region" description="Helical" evidence="8">
    <location>
        <begin position="283"/>
        <end position="305"/>
    </location>
</feature>
<feature type="transmembrane region" description="Helical" evidence="8">
    <location>
        <begin position="349"/>
        <end position="368"/>
    </location>
</feature>
<keyword evidence="3 7" id="KW-0813">Transport</keyword>
<dbReference type="InterPro" id="IPR005828">
    <property type="entry name" value="MFS_sugar_transport-like"/>
</dbReference>
<evidence type="ECO:0000256" key="5">
    <source>
        <dbReference type="ARBA" id="ARBA00022989"/>
    </source>
</evidence>
<protein>
    <submittedName>
        <fullName evidence="10">Putative transporter</fullName>
    </submittedName>
</protein>
<dbReference type="NCBIfam" id="TIGR00879">
    <property type="entry name" value="SP"/>
    <property type="match status" value="1"/>
</dbReference>
<name>A0A6G1H745_9PEZI</name>
<dbReference type="GO" id="GO:0005351">
    <property type="term" value="F:carbohydrate:proton symporter activity"/>
    <property type="evidence" value="ECO:0007669"/>
    <property type="project" value="TreeGrafter"/>
</dbReference>
<keyword evidence="4 8" id="KW-0812">Transmembrane</keyword>
<organism evidence="10 11">
    <name type="scientific">Aulographum hederae CBS 113979</name>
    <dbReference type="NCBI Taxonomy" id="1176131"/>
    <lineage>
        <taxon>Eukaryota</taxon>
        <taxon>Fungi</taxon>
        <taxon>Dikarya</taxon>
        <taxon>Ascomycota</taxon>
        <taxon>Pezizomycotina</taxon>
        <taxon>Dothideomycetes</taxon>
        <taxon>Pleosporomycetidae</taxon>
        <taxon>Aulographales</taxon>
        <taxon>Aulographaceae</taxon>
    </lineage>
</organism>
<dbReference type="Gene3D" id="1.20.1250.20">
    <property type="entry name" value="MFS general substrate transporter like domains"/>
    <property type="match status" value="1"/>
</dbReference>
<dbReference type="PRINTS" id="PR00171">
    <property type="entry name" value="SUGRTRNSPORT"/>
</dbReference>
<evidence type="ECO:0000256" key="7">
    <source>
        <dbReference type="RuleBase" id="RU003346"/>
    </source>
</evidence>
<feature type="transmembrane region" description="Helical" evidence="8">
    <location>
        <begin position="163"/>
        <end position="185"/>
    </location>
</feature>
<evidence type="ECO:0000256" key="6">
    <source>
        <dbReference type="ARBA" id="ARBA00023136"/>
    </source>
</evidence>
<accession>A0A6G1H745</accession>
<keyword evidence="11" id="KW-1185">Reference proteome</keyword>
<dbReference type="CDD" id="cd17356">
    <property type="entry name" value="MFS_HXT"/>
    <property type="match status" value="1"/>
</dbReference>
<evidence type="ECO:0000256" key="8">
    <source>
        <dbReference type="SAM" id="Phobius"/>
    </source>
</evidence>
<keyword evidence="5 8" id="KW-1133">Transmembrane helix</keyword>
<reference evidence="10" key="1">
    <citation type="journal article" date="2020" name="Stud. Mycol.">
        <title>101 Dothideomycetes genomes: a test case for predicting lifestyles and emergence of pathogens.</title>
        <authorList>
            <person name="Haridas S."/>
            <person name="Albert R."/>
            <person name="Binder M."/>
            <person name="Bloem J."/>
            <person name="Labutti K."/>
            <person name="Salamov A."/>
            <person name="Andreopoulos B."/>
            <person name="Baker S."/>
            <person name="Barry K."/>
            <person name="Bills G."/>
            <person name="Bluhm B."/>
            <person name="Cannon C."/>
            <person name="Castanera R."/>
            <person name="Culley D."/>
            <person name="Daum C."/>
            <person name="Ezra D."/>
            <person name="Gonzalez J."/>
            <person name="Henrissat B."/>
            <person name="Kuo A."/>
            <person name="Liang C."/>
            <person name="Lipzen A."/>
            <person name="Lutzoni F."/>
            <person name="Magnuson J."/>
            <person name="Mondo S."/>
            <person name="Nolan M."/>
            <person name="Ohm R."/>
            <person name="Pangilinan J."/>
            <person name="Park H.-J."/>
            <person name="Ramirez L."/>
            <person name="Alfaro M."/>
            <person name="Sun H."/>
            <person name="Tritt A."/>
            <person name="Yoshinaga Y."/>
            <person name="Zwiers L.-H."/>
            <person name="Turgeon B."/>
            <person name="Goodwin S."/>
            <person name="Spatafora J."/>
            <person name="Crous P."/>
            <person name="Grigoriev I."/>
        </authorList>
    </citation>
    <scope>NUCLEOTIDE SEQUENCE</scope>
    <source>
        <strain evidence="10">CBS 113979</strain>
    </source>
</reference>